<gene>
    <name evidence="8" type="ORF">D0907_00615</name>
</gene>
<accession>A0AAD0RWK8</accession>
<feature type="chain" id="PRO_5042135937" evidence="5">
    <location>
        <begin position="19"/>
        <end position="724"/>
    </location>
</feature>
<evidence type="ECO:0000259" key="6">
    <source>
        <dbReference type="Pfam" id="PF00326"/>
    </source>
</evidence>
<dbReference type="PRINTS" id="PR00862">
    <property type="entry name" value="PROLIGOPTASE"/>
</dbReference>
<feature type="domain" description="Peptidase S9A N-terminal" evidence="7">
    <location>
        <begin position="45"/>
        <end position="446"/>
    </location>
</feature>
<dbReference type="Gene3D" id="3.40.50.1820">
    <property type="entry name" value="alpha/beta hydrolase"/>
    <property type="match status" value="1"/>
</dbReference>
<dbReference type="PANTHER" id="PTHR11757:SF19">
    <property type="entry name" value="PROLYL ENDOPEPTIDASE-LIKE"/>
    <property type="match status" value="1"/>
</dbReference>
<dbReference type="GeneID" id="99503939"/>
<dbReference type="Pfam" id="PF02897">
    <property type="entry name" value="Peptidase_S9_N"/>
    <property type="match status" value="1"/>
</dbReference>
<keyword evidence="2" id="KW-0645">Protease</keyword>
<dbReference type="InterPro" id="IPR002470">
    <property type="entry name" value="Peptidase_S9A"/>
</dbReference>
<dbReference type="PANTHER" id="PTHR11757">
    <property type="entry name" value="PROTEASE FAMILY S9A OLIGOPEPTIDASE"/>
    <property type="match status" value="1"/>
</dbReference>
<sequence>MNVGYSLCFAALSFAVLTACNKVPDTAHNIEQSRITENAVIAAPIAKKIRHEMSIHGDTRVDNYYWMRDDARKNEAVIAHLTAENTYVDRTMAHTKALQDTLFNELKSRIEKDDNSVATKKGDYYYSSQTRGDDEYPIYVRSKSSDGNNQQVILDVNELAKEHDYFAVTGLEVSPNGHLLAYGEDTLSRRIYTIRVKDLVSGERLADTIEGSEGDVVWANDNRTFYYIKKDPQTLLGYQVYRHTLGTPQADDELVYEEKDTRYYTSIGKSKDHQKIYIYHESTSASGVSVIDANDTGTLPKRFIEREPELEYSIKKHGDWYYIVTNLHAVNFQLMKVHQSQAHDKGHWQTVIAGRDNVKLEDIELFKNHLVYKEREMGQTRLTIRDLRNQNEQVIVFNDPTYMVDSYGNFELDNPRLRVYYSSMTTPDTHYDIDLISGEKTVLKQRNVLGDFTPSNYASERIYVTTRDGVDVPVSLVYRKDKFKKDGSNPLLQYGYGSYGATMDPRFSSSRLSLLDRGFVFAIAHIRGSQMLGRPWYEDGKLLHKKNTFNDFIDVTKSLVAQKYGDKERIFAMGGSAGGLLMGAVVNQAPELYSGVIAAVPFVDVVTTMLDTSLPLTTNEYDEWGNPNEKVFYDYMLSYSPYDQVKKQAYPHMLVTTGLHDSQVQYFEPAKWVAKLREYKTDNNLVLFKTDMEAGHGGASGRFKSLQDTALYYAFMLDLAGYQQ</sequence>
<dbReference type="GO" id="GO:0006508">
    <property type="term" value="P:proteolysis"/>
    <property type="evidence" value="ECO:0007669"/>
    <property type="project" value="UniProtKB-KW"/>
</dbReference>
<protein>
    <submittedName>
        <fullName evidence="8">S9 family peptidase</fullName>
    </submittedName>
</protein>
<evidence type="ECO:0000313" key="8">
    <source>
        <dbReference type="EMBL" id="AXV63882.1"/>
    </source>
</evidence>
<dbReference type="FunFam" id="3.40.50.1820:FF:000005">
    <property type="entry name" value="Prolyl endopeptidase"/>
    <property type="match status" value="1"/>
</dbReference>
<keyword evidence="5" id="KW-0732">Signal</keyword>
<feature type="domain" description="Peptidase S9 prolyl oligopeptidase catalytic" evidence="6">
    <location>
        <begin position="506"/>
        <end position="720"/>
    </location>
</feature>
<evidence type="ECO:0000259" key="7">
    <source>
        <dbReference type="Pfam" id="PF02897"/>
    </source>
</evidence>
<evidence type="ECO:0000256" key="3">
    <source>
        <dbReference type="ARBA" id="ARBA00022801"/>
    </source>
</evidence>
<dbReference type="GO" id="GO:0004252">
    <property type="term" value="F:serine-type endopeptidase activity"/>
    <property type="evidence" value="ECO:0007669"/>
    <property type="project" value="InterPro"/>
</dbReference>
<dbReference type="SUPFAM" id="SSF53474">
    <property type="entry name" value="alpha/beta-Hydrolases"/>
    <property type="match status" value="1"/>
</dbReference>
<dbReference type="KEGG" id="pdj:D0907_00615"/>
<dbReference type="InterPro" id="IPR023302">
    <property type="entry name" value="Pept_S9A_N"/>
</dbReference>
<dbReference type="Pfam" id="PF00326">
    <property type="entry name" value="Peptidase_S9"/>
    <property type="match status" value="1"/>
</dbReference>
<proteinExistence type="inferred from homology"/>
<dbReference type="RefSeq" id="WP_118843877.1">
    <property type="nucleotide sequence ID" value="NZ_CP032090.1"/>
</dbReference>
<reference evidence="8 9" key="1">
    <citation type="submission" date="2018-08" db="EMBL/GenBank/DDBJ databases">
        <title>Draft genome sequence of Pseudoalteromonas donghaensis HJ51.</title>
        <authorList>
            <person name="Oh J."/>
            <person name="Roh D."/>
        </authorList>
    </citation>
    <scope>NUCLEOTIDE SEQUENCE [LARGE SCALE GENOMIC DNA]</scope>
    <source>
        <strain evidence="8 9">HJ51</strain>
    </source>
</reference>
<comment type="similarity">
    <text evidence="1">Belongs to the peptidase S9A family.</text>
</comment>
<dbReference type="InterPro" id="IPR029058">
    <property type="entry name" value="AB_hydrolase_fold"/>
</dbReference>
<evidence type="ECO:0000256" key="2">
    <source>
        <dbReference type="ARBA" id="ARBA00022670"/>
    </source>
</evidence>
<name>A0AAD0RWK8_9GAMM</name>
<dbReference type="EMBL" id="CP032090">
    <property type="protein sequence ID" value="AXV63882.1"/>
    <property type="molecule type" value="Genomic_DNA"/>
</dbReference>
<dbReference type="InterPro" id="IPR001375">
    <property type="entry name" value="Peptidase_S9_cat"/>
</dbReference>
<keyword evidence="4" id="KW-0720">Serine protease</keyword>
<evidence type="ECO:0000313" key="9">
    <source>
        <dbReference type="Proteomes" id="UP000264605"/>
    </source>
</evidence>
<dbReference type="Proteomes" id="UP000264605">
    <property type="component" value="Chromosome"/>
</dbReference>
<dbReference type="InterPro" id="IPR051543">
    <property type="entry name" value="Serine_Peptidase_S9A"/>
</dbReference>
<dbReference type="Gene3D" id="2.130.10.120">
    <property type="entry name" value="Prolyl oligopeptidase, N-terminal domain"/>
    <property type="match status" value="1"/>
</dbReference>
<dbReference type="AlphaFoldDB" id="A0AAD0RWK8"/>
<dbReference type="SUPFAM" id="SSF50993">
    <property type="entry name" value="Peptidase/esterase 'gauge' domain"/>
    <property type="match status" value="1"/>
</dbReference>
<organism evidence="8 9">
    <name type="scientific">Pseudoalteromonas lipolytica</name>
    <dbReference type="NCBI Taxonomy" id="570156"/>
    <lineage>
        <taxon>Bacteria</taxon>
        <taxon>Pseudomonadati</taxon>
        <taxon>Pseudomonadota</taxon>
        <taxon>Gammaproteobacteria</taxon>
        <taxon>Alteromonadales</taxon>
        <taxon>Pseudoalteromonadaceae</taxon>
        <taxon>Pseudoalteromonas</taxon>
    </lineage>
</organism>
<evidence type="ECO:0000256" key="5">
    <source>
        <dbReference type="SAM" id="SignalP"/>
    </source>
</evidence>
<evidence type="ECO:0000256" key="4">
    <source>
        <dbReference type="ARBA" id="ARBA00022825"/>
    </source>
</evidence>
<evidence type="ECO:0000256" key="1">
    <source>
        <dbReference type="ARBA" id="ARBA00005228"/>
    </source>
</evidence>
<keyword evidence="3" id="KW-0378">Hydrolase</keyword>
<feature type="signal peptide" evidence="5">
    <location>
        <begin position="1"/>
        <end position="18"/>
    </location>
</feature>